<keyword evidence="1" id="KW-0732">Signal</keyword>
<reference evidence="3" key="1">
    <citation type="submission" date="2021-12" db="EMBL/GenBank/DDBJ databases">
        <authorList>
            <person name="Zaccaron A."/>
            <person name="Stergiopoulos I."/>
        </authorList>
    </citation>
    <scope>NUCLEOTIDE SEQUENCE</scope>
    <source>
        <strain evidence="3">Race5_Kim</strain>
    </source>
</reference>
<dbReference type="GeneID" id="71980271"/>
<feature type="domain" description="Glycosyl transferase CAP10" evidence="2">
    <location>
        <begin position="163"/>
        <end position="390"/>
    </location>
</feature>
<dbReference type="InterPro" id="IPR051091">
    <property type="entry name" value="O-Glucosyltr/Glycosyltrsf_90"/>
</dbReference>
<dbReference type="OrthoDB" id="202415at2759"/>
<protein>
    <submittedName>
        <fullName evidence="3">Glucosyltransferase 2</fullName>
    </submittedName>
</protein>
<dbReference type="AlphaFoldDB" id="A0A9Q8L6D9"/>
<accession>A0A9Q8L6D9</accession>
<dbReference type="InterPro" id="IPR006598">
    <property type="entry name" value="CAP10"/>
</dbReference>
<dbReference type="Proteomes" id="UP000756132">
    <property type="component" value="Chromosome 1"/>
</dbReference>
<evidence type="ECO:0000313" key="3">
    <source>
        <dbReference type="EMBL" id="UJO11574.1"/>
    </source>
</evidence>
<evidence type="ECO:0000313" key="4">
    <source>
        <dbReference type="Proteomes" id="UP000756132"/>
    </source>
</evidence>
<organism evidence="3 4">
    <name type="scientific">Passalora fulva</name>
    <name type="common">Tomato leaf mold</name>
    <name type="synonym">Cladosporium fulvum</name>
    <dbReference type="NCBI Taxonomy" id="5499"/>
    <lineage>
        <taxon>Eukaryota</taxon>
        <taxon>Fungi</taxon>
        <taxon>Dikarya</taxon>
        <taxon>Ascomycota</taxon>
        <taxon>Pezizomycotina</taxon>
        <taxon>Dothideomycetes</taxon>
        <taxon>Dothideomycetidae</taxon>
        <taxon>Mycosphaerellales</taxon>
        <taxon>Mycosphaerellaceae</taxon>
        <taxon>Fulvia</taxon>
    </lineage>
</organism>
<dbReference type="KEGG" id="ffu:CLAFUR5_00393"/>
<dbReference type="SMART" id="SM00672">
    <property type="entry name" value="CAP10"/>
    <property type="match status" value="1"/>
</dbReference>
<proteinExistence type="predicted"/>
<dbReference type="PANTHER" id="PTHR12203:SF107">
    <property type="entry name" value="GLYCOSYL TRANSFERASE CAP10 DOMAIN-CONTAINING PROTEIN"/>
    <property type="match status" value="1"/>
</dbReference>
<feature type="chain" id="PRO_5040107291" evidence="1">
    <location>
        <begin position="31"/>
        <end position="435"/>
    </location>
</feature>
<reference evidence="3" key="2">
    <citation type="journal article" date="2022" name="Microb. Genom.">
        <title>A chromosome-scale genome assembly of the tomato pathogen Cladosporium fulvum reveals a compartmentalized genome architecture and the presence of a dispensable chromosome.</title>
        <authorList>
            <person name="Zaccaron A.Z."/>
            <person name="Chen L.H."/>
            <person name="Samaras A."/>
            <person name="Stergiopoulos I."/>
        </authorList>
    </citation>
    <scope>NUCLEOTIDE SEQUENCE</scope>
    <source>
        <strain evidence="3">Race5_Kim</strain>
    </source>
</reference>
<dbReference type="Pfam" id="PF05686">
    <property type="entry name" value="Glyco_transf_90"/>
    <property type="match status" value="1"/>
</dbReference>
<dbReference type="PANTHER" id="PTHR12203">
    <property type="entry name" value="KDEL LYS-ASP-GLU-LEU CONTAINING - RELATED"/>
    <property type="match status" value="1"/>
</dbReference>
<name>A0A9Q8L6D9_PASFU</name>
<keyword evidence="4" id="KW-1185">Reference proteome</keyword>
<dbReference type="EMBL" id="CP090163">
    <property type="protein sequence ID" value="UJO11574.1"/>
    <property type="molecule type" value="Genomic_DNA"/>
</dbReference>
<feature type="signal peptide" evidence="1">
    <location>
        <begin position="1"/>
        <end position="30"/>
    </location>
</feature>
<evidence type="ECO:0000256" key="1">
    <source>
        <dbReference type="SAM" id="SignalP"/>
    </source>
</evidence>
<dbReference type="RefSeq" id="XP_047755940.1">
    <property type="nucleotide sequence ID" value="XM_047899541.1"/>
</dbReference>
<sequence length="435" mass="49762">MVMPILQSPLLWQALSAVLLLCILVQQFSLQPFPIRAKQISSALEHGDEQTIGKDTGAWSYDWARDHDNLNLNVEQCDAAFPELYDEVDRAVQYWGESGRKITSESIELVGGNDGGVRGLIAGQQLRIIQTRGLGRKDFRHRIIAVLQQIQTALNAAQSAGQPLPDVEFTVVVDDKPVVGEKPRALWGFTRAFANPRHDNVWVIPDFHFFGAPPEAEGWSLQQSKSREHDGPLDQKIAKVAWRGVAWTNPEVREPLLNVTEGKPWADVVQMSWDKKDSVIPMASFCKYRYVVNTEGRSWSARMTHLLNCDSLLMVHDVEWIAHYYHLLDTDTNCVRVERDFSDLEEKIKYYNEHLDEAQKIADTAKATFRERYTTPAATACYWRRLLRSWATVAFKPKTTEMTKVKNRLSSTEKLRGIAFEQFIVHDNTKDYPYK</sequence>
<evidence type="ECO:0000259" key="2">
    <source>
        <dbReference type="SMART" id="SM00672"/>
    </source>
</evidence>
<gene>
    <name evidence="3" type="ORF">CLAFUR5_00393</name>
</gene>